<dbReference type="RefSeq" id="WP_004129334.1">
    <property type="nucleotide sequence ID" value="NZ_AQHN01000095.1"/>
</dbReference>
<gene>
    <name evidence="1" type="ORF">RHSP_41080</name>
</gene>
<organism evidence="1 2">
    <name type="scientific">Rhizobium freirei PRF 81</name>
    <dbReference type="NCBI Taxonomy" id="363754"/>
    <lineage>
        <taxon>Bacteria</taxon>
        <taxon>Pseudomonadati</taxon>
        <taxon>Pseudomonadota</taxon>
        <taxon>Alphaproteobacteria</taxon>
        <taxon>Hyphomicrobiales</taxon>
        <taxon>Rhizobiaceae</taxon>
        <taxon>Rhizobium/Agrobacterium group</taxon>
        <taxon>Rhizobium</taxon>
    </lineage>
</organism>
<keyword evidence="2" id="KW-1185">Reference proteome</keyword>
<protein>
    <submittedName>
        <fullName evidence="1">Uncharacterized protein</fullName>
    </submittedName>
</protein>
<dbReference type="AlphaFoldDB" id="N6UY43"/>
<dbReference type="PATRIC" id="fig|363754.4.peg.6703"/>
<accession>N6UY43</accession>
<proteinExistence type="predicted"/>
<evidence type="ECO:0000313" key="2">
    <source>
        <dbReference type="Proteomes" id="UP000012429"/>
    </source>
</evidence>
<sequence length="105" mass="12240">MTILETHVPLSRIEATYRRTREHLDLIESQIEGRATRMALTDRIKKRSFGRLVSAWTPEDERRFHENVDRLRFERRGELDALLRKLCAAGNGDRGIPRPQAEAKS</sequence>
<evidence type="ECO:0000313" key="1">
    <source>
        <dbReference type="EMBL" id="ENN83797.1"/>
    </source>
</evidence>
<comment type="caution">
    <text evidence="1">The sequence shown here is derived from an EMBL/GenBank/DDBJ whole genome shotgun (WGS) entry which is preliminary data.</text>
</comment>
<keyword evidence="1" id="KW-0614">Plasmid</keyword>
<dbReference type="EMBL" id="AQHN01000095">
    <property type="protein sequence ID" value="ENN83797.1"/>
    <property type="molecule type" value="Genomic_DNA"/>
</dbReference>
<geneLocation type="plasmid" evidence="1">
    <name>pPRF81a</name>
</geneLocation>
<dbReference type="Proteomes" id="UP000012429">
    <property type="component" value="Unassembled WGS sequence"/>
</dbReference>
<reference evidence="1 2" key="1">
    <citation type="journal article" date="2012" name="BMC Genomics">
        <title>Genomic basis of broad host range and environmental adaptability of Rhizobium tropici CIAT 899 and Rhizobium sp. PRF 81 which are used in inoculants for common bean (Phaseolus vulgaris L.).</title>
        <authorList>
            <person name="Ormeno-Orrillo E."/>
            <person name="Menna P."/>
            <person name="Almeida L.G."/>
            <person name="Ollero F.J."/>
            <person name="Nicolas M.F."/>
            <person name="Pains Rodrigues E."/>
            <person name="Shigueyoshi Nakatani A."/>
            <person name="Silva Batista J.S."/>
            <person name="Oliveira Chueire L.M."/>
            <person name="Souza R.C."/>
            <person name="Ribeiro Vasconcelos A.T."/>
            <person name="Megias M."/>
            <person name="Hungria M."/>
            <person name="Martinez-Romero E."/>
        </authorList>
    </citation>
    <scope>NUCLEOTIDE SEQUENCE [LARGE SCALE GENOMIC DNA]</scope>
    <source>
        <strain evidence="1 2">PRF 81</strain>
        <plasmid evidence="1">pPRF81a</plasmid>
    </source>
</reference>
<name>N6UY43_9HYPH</name>